<dbReference type="RefSeq" id="XP_004182130.1">
    <property type="nucleotide sequence ID" value="XM_004182082.1"/>
</dbReference>
<reference evidence="5 6" key="1">
    <citation type="journal article" date="2011" name="Proc. Natl. Acad. Sci. U.S.A.">
        <title>Evolutionary erosion of yeast sex chromosomes by mating-type switching accidents.</title>
        <authorList>
            <person name="Gordon J.L."/>
            <person name="Armisen D."/>
            <person name="Proux-Wera E."/>
            <person name="Oheigeartaigh S.S."/>
            <person name="Byrne K.P."/>
            <person name="Wolfe K.H."/>
        </authorList>
    </citation>
    <scope>NUCLEOTIDE SEQUENCE [LARGE SCALE GENOMIC DNA]</scope>
    <source>
        <strain evidence="6">ATCC 34711 / CBS 6284 / DSM 70876 / NBRC 10599 / NRRL Y-10934 / UCD 77-7</strain>
    </source>
</reference>
<evidence type="ECO:0000313" key="6">
    <source>
        <dbReference type="Proteomes" id="UP000002866"/>
    </source>
</evidence>
<dbReference type="PANTHER" id="PTHR15696:SF37">
    <property type="entry name" value="NONSENSE-MEDIATED MRNA DECAY FACTOR EBS1-RELATED"/>
    <property type="match status" value="1"/>
</dbReference>
<evidence type="ECO:0000256" key="2">
    <source>
        <dbReference type="SAM" id="MobiDB-lite"/>
    </source>
</evidence>
<feature type="compositionally biased region" description="Acidic residues" evidence="2">
    <location>
        <begin position="722"/>
        <end position="734"/>
    </location>
</feature>
<keyword evidence="1" id="KW-0539">Nucleus</keyword>
<feature type="region of interest" description="Disordered" evidence="2">
    <location>
        <begin position="661"/>
        <end position="757"/>
    </location>
</feature>
<dbReference type="InterPro" id="IPR018834">
    <property type="entry name" value="DNA/RNA-bd_Est1-type"/>
</dbReference>
<dbReference type="InterPro" id="IPR019458">
    <property type="entry name" value="Est1-like_N"/>
</dbReference>
<organism evidence="5 6">
    <name type="scientific">Henningerozyma blattae (strain ATCC 34711 / CBS 6284 / DSM 70876 / NBRC 10599 / NRRL Y-10934 / UCD 77-7)</name>
    <name type="common">Yeast</name>
    <name type="synonym">Tetrapisispora blattae</name>
    <dbReference type="NCBI Taxonomy" id="1071380"/>
    <lineage>
        <taxon>Eukaryota</taxon>
        <taxon>Fungi</taxon>
        <taxon>Dikarya</taxon>
        <taxon>Ascomycota</taxon>
        <taxon>Saccharomycotina</taxon>
        <taxon>Saccharomycetes</taxon>
        <taxon>Saccharomycetales</taxon>
        <taxon>Saccharomycetaceae</taxon>
        <taxon>Henningerozyma</taxon>
    </lineage>
</organism>
<dbReference type="OMA" id="HYPIFKW"/>
<dbReference type="eggNOG" id="KOG2162">
    <property type="taxonomic scope" value="Eukaryota"/>
</dbReference>
<feature type="region of interest" description="Disordered" evidence="2">
    <location>
        <begin position="1022"/>
        <end position="1045"/>
    </location>
</feature>
<dbReference type="GO" id="GO:0000184">
    <property type="term" value="P:nuclear-transcribed mRNA catabolic process, nonsense-mediated decay"/>
    <property type="evidence" value="ECO:0007669"/>
    <property type="project" value="UniProtKB-KW"/>
</dbReference>
<feature type="domain" description="Telomerase activating protein Est1-like N-terminal" evidence="4">
    <location>
        <begin position="105"/>
        <end position="236"/>
    </location>
</feature>
<dbReference type="Proteomes" id="UP000002866">
    <property type="component" value="Chromosome 8"/>
</dbReference>
<dbReference type="STRING" id="1071380.I2H8A9"/>
<sequence length="1081" mass="124247">MSNLATNSPSVNEKYVWETITGFQKQLHDLLKNNQLSEDFTLLNGYLTFVQSKLERLVQNSIDEQQSCYLQPTSISSDNNFNDNGTNNETKDASITINEKIVPLILDMLWDKIYYPIFKWFQAWKRHLSPKSSQEQPKYVEFRKMNSKFNKFFSIVHKFYYLTIELLNSKYDMSTVISNKIIKDLNLPLFNESKKYSKPTKLIELKQDSKFTVLVVVSFHRCVLYLGSAQRYRTMSEKLFDRFSVQDFKKAFRYLDIASLLLPSVGEPHLQKSLIYLNTNNFGCATYEFIRCSLSRIPNQSGLSMFKTMMFDKNSIIREKFDEILKSTQVYEISGSKIVNREIIEYYFLALFGCYFAPTSWTKENSNFEKLYNDMNLKYLKRIYYERMSTRYIKNIQLIFKNLIILIGGYQLLINEQNKKITTLNDLTNQLINYLNFTFEFISNLIENVIKPAWCKDIENWEYLAIIRIIECWIKSNKIILLFSHRNTKFCKSLGIFLNEIWKSEKLNFETFSKHRPKRNYYFEEDVILKEFSCINNVLTDFNDNEIFSTINKSDRLIGNINKEEKLTIQQENQLRLEAIVSSGYKFLNNNSYGVEWNNDKHIYEFKNCKIEINNNNITNNYIKMKSTNNNETIFSKKNNGFSKRSNGEKLIAVTELENKLQQIRNPKKSPSTSSAPTTASSFMNRRSTEPWGYSGSSVPMAPESFTIRPSSALTSKKDDNVQEDVQMDENEVDTSDKLEINDEDNEIDDEKETSNQKCETEQAQLNQDIANDEKLSKYINSVLQDDEDSDEEVLSFLQPQVQQTCMSYNNISVSSSLPYQPIYSRNSTPNKSPQTSTQINIRSSSTNNTNTESSFPFSMQFPSRSNTTTTGSPYIASTNINTVASATTTANTTASTSASTSTTQTHEESNNTDKSNLSSSSSSFQIPFQQIPNTSSGTYSNMNMNMTMSPMGIPMPMPLTTNGITTNPETMYPNVSQGITTSWSDNFFQDANRPYPPPPPQSIYPPFTNNSMNMAMQNMVPSPNRTTSNTSTTTTSNANANANTNTSFMNMNIRMGMGMGMNMNMQGQMPRPPPPQGPLF</sequence>
<name>I2H8A9_HENB6</name>
<dbReference type="PANTHER" id="PTHR15696">
    <property type="entry name" value="SMG-7 SUPPRESSOR WITH MORPHOLOGICAL EFFECT ON GENITALIA PROTEIN 7"/>
    <property type="match status" value="1"/>
</dbReference>
<dbReference type="GO" id="GO:0042162">
    <property type="term" value="F:telomeric DNA binding"/>
    <property type="evidence" value="ECO:0007669"/>
    <property type="project" value="TreeGrafter"/>
</dbReference>
<evidence type="ECO:0000259" key="4">
    <source>
        <dbReference type="Pfam" id="PF10374"/>
    </source>
</evidence>
<feature type="compositionally biased region" description="Acidic residues" evidence="2">
    <location>
        <begin position="742"/>
        <end position="752"/>
    </location>
</feature>
<gene>
    <name evidence="5" type="primary">TBLA0H03300</name>
    <name evidence="5" type="ORF">TBLA_0H03300</name>
</gene>
<dbReference type="HOGENOM" id="CLU_010068_0_0_1"/>
<keyword evidence="1" id="KW-0866">Nonsense-mediated mRNA decay</keyword>
<dbReference type="Pfam" id="PF10373">
    <property type="entry name" value="EST1_DNA_bind"/>
    <property type="match status" value="1"/>
</dbReference>
<feature type="compositionally biased region" description="Low complexity" evidence="2">
    <location>
        <begin position="669"/>
        <end position="682"/>
    </location>
</feature>
<dbReference type="GeneID" id="14497768"/>
<dbReference type="GO" id="GO:0005697">
    <property type="term" value="C:telomerase holoenzyme complex"/>
    <property type="evidence" value="ECO:0007669"/>
    <property type="project" value="TreeGrafter"/>
</dbReference>
<dbReference type="Gene3D" id="1.25.40.10">
    <property type="entry name" value="Tetratricopeptide repeat domain"/>
    <property type="match status" value="1"/>
</dbReference>
<feature type="compositionally biased region" description="Low complexity" evidence="2">
    <location>
        <begin position="891"/>
        <end position="905"/>
    </location>
</feature>
<feature type="region of interest" description="Disordered" evidence="2">
    <location>
        <begin position="823"/>
        <end position="874"/>
    </location>
</feature>
<comment type="function">
    <text evidence="1">Plays a role in nonsense-mediated mRNA decay.</text>
</comment>
<protein>
    <recommendedName>
        <fullName evidence="1">Nonsense-mediated mRNA decay factor</fullName>
    </recommendedName>
</protein>
<keyword evidence="6" id="KW-1185">Reference proteome</keyword>
<dbReference type="KEGG" id="tbl:TBLA_0H03300"/>
<dbReference type="EMBL" id="HE806323">
    <property type="protein sequence ID" value="CCH62611.1"/>
    <property type="molecule type" value="Genomic_DNA"/>
</dbReference>
<comment type="subcellular location">
    <subcellularLocation>
        <location evidence="1">Nucleus</location>
    </subcellularLocation>
</comment>
<feature type="compositionally biased region" description="Low complexity" evidence="2">
    <location>
        <begin position="1027"/>
        <end position="1045"/>
    </location>
</feature>
<dbReference type="InterPro" id="IPR011990">
    <property type="entry name" value="TPR-like_helical_dom_sf"/>
</dbReference>
<dbReference type="SUPFAM" id="SSF48452">
    <property type="entry name" value="TPR-like"/>
    <property type="match status" value="1"/>
</dbReference>
<dbReference type="OrthoDB" id="69928at2759"/>
<evidence type="ECO:0000256" key="1">
    <source>
        <dbReference type="RuleBase" id="RU369098"/>
    </source>
</evidence>
<feature type="compositionally biased region" description="Low complexity" evidence="2">
    <location>
        <begin position="913"/>
        <end position="924"/>
    </location>
</feature>
<accession>I2H8A9</accession>
<evidence type="ECO:0000313" key="5">
    <source>
        <dbReference type="EMBL" id="CCH62611.1"/>
    </source>
</evidence>
<feature type="compositionally biased region" description="Polar residues" evidence="2">
    <location>
        <begin position="856"/>
        <end position="873"/>
    </location>
</feature>
<dbReference type="Pfam" id="PF10374">
    <property type="entry name" value="EST1"/>
    <property type="match status" value="1"/>
</dbReference>
<dbReference type="GO" id="GO:0070034">
    <property type="term" value="F:telomerase RNA binding"/>
    <property type="evidence" value="ECO:0007669"/>
    <property type="project" value="TreeGrafter"/>
</dbReference>
<dbReference type="InterPro" id="IPR045153">
    <property type="entry name" value="Est1/Ebs1-like"/>
</dbReference>
<feature type="compositionally biased region" description="Low complexity" evidence="2">
    <location>
        <begin position="835"/>
        <end position="855"/>
    </location>
</feature>
<dbReference type="AlphaFoldDB" id="I2H8A9"/>
<dbReference type="FunCoup" id="I2H8A9">
    <property type="interactions" value="73"/>
</dbReference>
<dbReference type="InParanoid" id="I2H8A9"/>
<feature type="domain" description="DNA/RNA-binding" evidence="3">
    <location>
        <begin position="251"/>
        <end position="537"/>
    </location>
</feature>
<evidence type="ECO:0000259" key="3">
    <source>
        <dbReference type="Pfam" id="PF10373"/>
    </source>
</evidence>
<proteinExistence type="predicted"/>
<feature type="compositionally biased region" description="Polar residues" evidence="2">
    <location>
        <begin position="823"/>
        <end position="834"/>
    </location>
</feature>
<feature type="region of interest" description="Disordered" evidence="2">
    <location>
        <begin position="891"/>
        <end position="935"/>
    </location>
</feature>